<dbReference type="Pfam" id="PF13333">
    <property type="entry name" value="rve_2"/>
    <property type="match status" value="1"/>
</dbReference>
<dbReference type="GO" id="GO:0003676">
    <property type="term" value="F:nucleic acid binding"/>
    <property type="evidence" value="ECO:0007669"/>
    <property type="project" value="InterPro"/>
</dbReference>
<evidence type="ECO:0000259" key="2">
    <source>
        <dbReference type="PROSITE" id="PS50994"/>
    </source>
</evidence>
<name>A0A1D8GI55_9FIRM</name>
<comment type="function">
    <text evidence="1">Involved in the transposition of the insertion sequence.</text>
</comment>
<dbReference type="InterPro" id="IPR036397">
    <property type="entry name" value="RNaseH_sf"/>
</dbReference>
<dbReference type="AlphaFoldDB" id="A0A1D8GI55"/>
<dbReference type="STRING" id="1424294.Gferi_13955"/>
<evidence type="ECO:0000256" key="1">
    <source>
        <dbReference type="ARBA" id="ARBA00002286"/>
    </source>
</evidence>
<proteinExistence type="predicted"/>
<feature type="domain" description="Integrase catalytic" evidence="2">
    <location>
        <begin position="106"/>
        <end position="265"/>
    </location>
</feature>
<accession>A0A1D8GI55</accession>
<dbReference type="InterPro" id="IPR012337">
    <property type="entry name" value="RNaseH-like_sf"/>
</dbReference>
<dbReference type="InterPro" id="IPR001584">
    <property type="entry name" value="Integrase_cat-core"/>
</dbReference>
<dbReference type="InterPro" id="IPR025948">
    <property type="entry name" value="HTH-like_dom"/>
</dbReference>
<keyword evidence="4" id="KW-1185">Reference proteome</keyword>
<evidence type="ECO:0000313" key="3">
    <source>
        <dbReference type="EMBL" id="AOT70579.1"/>
    </source>
</evidence>
<dbReference type="GO" id="GO:0015074">
    <property type="term" value="P:DNA integration"/>
    <property type="evidence" value="ECO:0007669"/>
    <property type="project" value="InterPro"/>
</dbReference>
<dbReference type="PROSITE" id="PS50994">
    <property type="entry name" value="INTEGRASE"/>
    <property type="match status" value="1"/>
</dbReference>
<dbReference type="KEGG" id="gfe:Gferi_13955"/>
<dbReference type="Gene3D" id="3.30.420.10">
    <property type="entry name" value="Ribonuclease H-like superfamily/Ribonuclease H"/>
    <property type="match status" value="1"/>
</dbReference>
<dbReference type="SUPFAM" id="SSF53098">
    <property type="entry name" value="Ribonuclease H-like"/>
    <property type="match status" value="1"/>
</dbReference>
<dbReference type="NCBIfam" id="NF033516">
    <property type="entry name" value="transpos_IS3"/>
    <property type="match status" value="1"/>
</dbReference>
<dbReference type="PANTHER" id="PTHR46889">
    <property type="entry name" value="TRANSPOSASE INSF FOR INSERTION SEQUENCE IS3B-RELATED"/>
    <property type="match status" value="1"/>
</dbReference>
<dbReference type="EMBL" id="CP017269">
    <property type="protein sequence ID" value="AOT70579.1"/>
    <property type="molecule type" value="Genomic_DNA"/>
</dbReference>
<organism evidence="3 4">
    <name type="scientific">Geosporobacter ferrireducens</name>
    <dbReference type="NCBI Taxonomy" id="1424294"/>
    <lineage>
        <taxon>Bacteria</taxon>
        <taxon>Bacillati</taxon>
        <taxon>Bacillota</taxon>
        <taxon>Clostridia</taxon>
        <taxon>Peptostreptococcales</taxon>
        <taxon>Thermotaleaceae</taxon>
        <taxon>Geosporobacter</taxon>
    </lineage>
</organism>
<dbReference type="InterPro" id="IPR050900">
    <property type="entry name" value="Transposase_IS3/IS150/IS904"/>
</dbReference>
<sequence>MSIKRQAELLSVNRTSLYRDPPKEISISEEDLKVMHKIDELHTDHPTWGYRMLTKTIRRELNVIINKKKVRRMMTDMGVYTIYPKPNLSKRYHAQYKRPYLLRNLNISRPNQVWGVDITYIRMNKGFMYLFIIIDWYSRCIVDYELSTTLEKTFVMDCLKRALSTRKPEIINSDQGSHFTNPDYIELLESVDVKISMDGKGQALDNVRTERLFRTLKYDLIYIHEFETPKALRRALGQYIHEYNTYRPHSSIGDLCPMEVYNGKLPEVA</sequence>
<dbReference type="InterPro" id="IPR048020">
    <property type="entry name" value="Transpos_IS3"/>
</dbReference>
<dbReference type="Proteomes" id="UP000095743">
    <property type="component" value="Chromosome"/>
</dbReference>
<dbReference type="PANTHER" id="PTHR46889:SF7">
    <property type="entry name" value="TRANSPOSASE FOR INSERTION SEQUENCE ELEMENT IS904"/>
    <property type="match status" value="1"/>
</dbReference>
<evidence type="ECO:0000313" key="4">
    <source>
        <dbReference type="Proteomes" id="UP000095743"/>
    </source>
</evidence>
<dbReference type="Pfam" id="PF13276">
    <property type="entry name" value="HTH_21"/>
    <property type="match status" value="1"/>
</dbReference>
<protein>
    <submittedName>
        <fullName evidence="3">Integrase</fullName>
    </submittedName>
</protein>
<reference evidence="3 4" key="1">
    <citation type="submission" date="2016-09" db="EMBL/GenBank/DDBJ databases">
        <title>Genomic analysis reveals versatility of anaerobic energy metabolism of Geosporobacter ferrireducens IRF9 of phylum Firmicutes.</title>
        <authorList>
            <person name="Kim S.-J."/>
        </authorList>
    </citation>
    <scope>NUCLEOTIDE SEQUENCE [LARGE SCALE GENOMIC DNA]</scope>
    <source>
        <strain evidence="3 4">IRF9</strain>
    </source>
</reference>
<gene>
    <name evidence="3" type="ORF">Gferi_13955</name>
</gene>
<dbReference type="Pfam" id="PF00665">
    <property type="entry name" value="rve"/>
    <property type="match status" value="1"/>
</dbReference>